<gene>
    <name evidence="1" type="ORF">LOK49_LG07G00177</name>
</gene>
<proteinExistence type="predicted"/>
<dbReference type="Proteomes" id="UP001060215">
    <property type="component" value="Chromosome 7"/>
</dbReference>
<reference evidence="1 2" key="1">
    <citation type="journal article" date="2022" name="Plant J.">
        <title>Chromosome-level genome of Camellia lanceoleosa provides a valuable resource for understanding genome evolution and self-incompatibility.</title>
        <authorList>
            <person name="Gong W."/>
            <person name="Xiao S."/>
            <person name="Wang L."/>
            <person name="Liao Z."/>
            <person name="Chang Y."/>
            <person name="Mo W."/>
            <person name="Hu G."/>
            <person name="Li W."/>
            <person name="Zhao G."/>
            <person name="Zhu H."/>
            <person name="Hu X."/>
            <person name="Ji K."/>
            <person name="Xiang X."/>
            <person name="Song Q."/>
            <person name="Yuan D."/>
            <person name="Jin S."/>
            <person name="Zhang L."/>
        </authorList>
    </citation>
    <scope>NUCLEOTIDE SEQUENCE [LARGE SCALE GENOMIC DNA]</scope>
    <source>
        <strain evidence="1">SQ_2022a</strain>
    </source>
</reference>
<keyword evidence="2" id="KW-1185">Reference proteome</keyword>
<name>A0ACC0GZ33_9ERIC</name>
<sequence length="194" mass="21684">MDLERLSLRDNKSSLDEEGSDPCLPSQKIDLERPFPMAHYDSLLGSTWLEISPAGEELGNSNSQNMELERQKPWAMAYEPSLNKRESLPDPPSCPIKVDSIFSAAGEFPNPCIVVGDDLSLVGYDLLTTKWFACNFPIHDHGERFGVRDVDTPPRLAHLGGDKSCLLWVSVLPHKCMKISKSKEARASSTRREQ</sequence>
<protein>
    <submittedName>
        <fullName evidence="1">Uncharacterized protein</fullName>
    </submittedName>
</protein>
<organism evidence="1 2">
    <name type="scientific">Camellia lanceoleosa</name>
    <dbReference type="NCBI Taxonomy" id="1840588"/>
    <lineage>
        <taxon>Eukaryota</taxon>
        <taxon>Viridiplantae</taxon>
        <taxon>Streptophyta</taxon>
        <taxon>Embryophyta</taxon>
        <taxon>Tracheophyta</taxon>
        <taxon>Spermatophyta</taxon>
        <taxon>Magnoliopsida</taxon>
        <taxon>eudicotyledons</taxon>
        <taxon>Gunneridae</taxon>
        <taxon>Pentapetalae</taxon>
        <taxon>asterids</taxon>
        <taxon>Ericales</taxon>
        <taxon>Theaceae</taxon>
        <taxon>Camellia</taxon>
    </lineage>
</organism>
<dbReference type="EMBL" id="CM045764">
    <property type="protein sequence ID" value="KAI8005812.1"/>
    <property type="molecule type" value="Genomic_DNA"/>
</dbReference>
<comment type="caution">
    <text evidence="1">The sequence shown here is derived from an EMBL/GenBank/DDBJ whole genome shotgun (WGS) entry which is preliminary data.</text>
</comment>
<evidence type="ECO:0000313" key="2">
    <source>
        <dbReference type="Proteomes" id="UP001060215"/>
    </source>
</evidence>
<evidence type="ECO:0000313" key="1">
    <source>
        <dbReference type="EMBL" id="KAI8005812.1"/>
    </source>
</evidence>
<accession>A0ACC0GZ33</accession>